<dbReference type="GO" id="GO:0003779">
    <property type="term" value="F:actin binding"/>
    <property type="evidence" value="ECO:0007669"/>
    <property type="project" value="UniProtKB-KW"/>
</dbReference>
<dbReference type="GO" id="GO:0030182">
    <property type="term" value="P:neuron differentiation"/>
    <property type="evidence" value="ECO:0007669"/>
    <property type="project" value="UniProtKB-ARBA"/>
</dbReference>
<feature type="compositionally biased region" description="Polar residues" evidence="9">
    <location>
        <begin position="943"/>
        <end position="959"/>
    </location>
</feature>
<dbReference type="GO" id="GO:0016459">
    <property type="term" value="C:myosin complex"/>
    <property type="evidence" value="ECO:0007669"/>
    <property type="project" value="UniProtKB-KW"/>
</dbReference>
<dbReference type="InterPro" id="IPR000048">
    <property type="entry name" value="IQ_motif_EF-hand-BS"/>
</dbReference>
<evidence type="ECO:0000259" key="11">
    <source>
        <dbReference type="PROSITE" id="PS51016"/>
    </source>
</evidence>
<proteinExistence type="inferred from homology"/>
<dbReference type="GO" id="GO:0009888">
    <property type="term" value="P:tissue development"/>
    <property type="evidence" value="ECO:0007669"/>
    <property type="project" value="UniProtKB-ARBA"/>
</dbReference>
<evidence type="ECO:0000256" key="1">
    <source>
        <dbReference type="ARBA" id="ARBA00008314"/>
    </source>
</evidence>
<comment type="caution">
    <text evidence="13">The sequence shown here is derived from an EMBL/GenBank/DDBJ whole genome shotgun (WGS) entry which is preliminary data.</text>
</comment>
<feature type="region of interest" description="Disordered" evidence="9">
    <location>
        <begin position="570"/>
        <end position="603"/>
    </location>
</feature>
<dbReference type="Pfam" id="PF00373">
    <property type="entry name" value="FERM_M"/>
    <property type="match status" value="2"/>
</dbReference>
<dbReference type="GO" id="GO:0003774">
    <property type="term" value="F:cytoskeletal motor activity"/>
    <property type="evidence" value="ECO:0007669"/>
    <property type="project" value="UniProtKB-UniRule"/>
</dbReference>
<dbReference type="Pfam" id="PF00063">
    <property type="entry name" value="Myosin_head"/>
    <property type="match status" value="1"/>
</dbReference>
<dbReference type="SMART" id="SM00295">
    <property type="entry name" value="B41"/>
    <property type="match status" value="2"/>
</dbReference>
<protein>
    <submittedName>
        <fullName evidence="13">Uncharacterized protein</fullName>
    </submittedName>
</protein>
<evidence type="ECO:0000256" key="8">
    <source>
        <dbReference type="SAM" id="Coils"/>
    </source>
</evidence>
<feature type="region of interest" description="Actin-binding" evidence="7">
    <location>
        <begin position="613"/>
        <end position="635"/>
    </location>
</feature>
<keyword evidence="3 7" id="KW-0067">ATP-binding</keyword>
<evidence type="ECO:0000256" key="7">
    <source>
        <dbReference type="PROSITE-ProRule" id="PRU00782"/>
    </source>
</evidence>
<dbReference type="PROSITE" id="PS50096">
    <property type="entry name" value="IQ"/>
    <property type="match status" value="2"/>
</dbReference>
<dbReference type="Pfam" id="PF00612">
    <property type="entry name" value="IQ"/>
    <property type="match status" value="2"/>
</dbReference>
<feature type="compositionally biased region" description="Pro residues" evidence="9">
    <location>
        <begin position="989"/>
        <end position="1006"/>
    </location>
</feature>
<evidence type="ECO:0000313" key="14">
    <source>
        <dbReference type="Proteomes" id="UP000708208"/>
    </source>
</evidence>
<feature type="binding site" evidence="7">
    <location>
        <begin position="114"/>
        <end position="121"/>
    </location>
    <ligand>
        <name>ATP</name>
        <dbReference type="ChEBI" id="CHEBI:30616"/>
    </ligand>
</feature>
<evidence type="ECO:0000256" key="6">
    <source>
        <dbReference type="ARBA" id="ARBA00023203"/>
    </source>
</evidence>
<dbReference type="FunFam" id="1.10.10.820:FF:000001">
    <property type="entry name" value="Myosin heavy chain"/>
    <property type="match status" value="1"/>
</dbReference>
<dbReference type="PROSITE" id="PS51456">
    <property type="entry name" value="MYOSIN_MOTOR"/>
    <property type="match status" value="1"/>
</dbReference>
<feature type="domain" description="MyTH4" evidence="11">
    <location>
        <begin position="1893"/>
        <end position="2054"/>
    </location>
</feature>
<dbReference type="Pfam" id="PF00784">
    <property type="entry name" value="MyTH4"/>
    <property type="match status" value="2"/>
</dbReference>
<dbReference type="OrthoDB" id="6108017at2759"/>
<dbReference type="PANTHER" id="PTHR46049:SF5">
    <property type="entry name" value="PLECKSTRIN HOMOLOGY DOMAIN-CONTAINING FAMILY H MEMBER 3"/>
    <property type="match status" value="1"/>
</dbReference>
<feature type="coiled-coil region" evidence="8">
    <location>
        <begin position="800"/>
        <end position="869"/>
    </location>
</feature>
<keyword evidence="8" id="KW-0175">Coiled coil</keyword>
<dbReference type="SMART" id="SM00139">
    <property type="entry name" value="MyTH4"/>
    <property type="match status" value="2"/>
</dbReference>
<evidence type="ECO:0000256" key="5">
    <source>
        <dbReference type="ARBA" id="ARBA00023175"/>
    </source>
</evidence>
<evidence type="ECO:0000256" key="4">
    <source>
        <dbReference type="ARBA" id="ARBA00023123"/>
    </source>
</evidence>
<dbReference type="InterPro" id="IPR019748">
    <property type="entry name" value="FERM_central"/>
</dbReference>
<dbReference type="Pfam" id="PF21989">
    <property type="entry name" value="RA_2"/>
    <property type="match status" value="2"/>
</dbReference>
<dbReference type="CDD" id="cd23767">
    <property type="entry name" value="IQCD"/>
    <property type="match status" value="1"/>
</dbReference>
<keyword evidence="5 7" id="KW-0505">Motor protein</keyword>
<dbReference type="SMART" id="SM00242">
    <property type="entry name" value="MYSc"/>
    <property type="match status" value="1"/>
</dbReference>
<dbReference type="CDD" id="cd14883">
    <property type="entry name" value="MYSc_Myo22"/>
    <property type="match status" value="1"/>
</dbReference>
<feature type="domain" description="FERM" evidence="10">
    <location>
        <begin position="2059"/>
        <end position="2370"/>
    </location>
</feature>
<feature type="compositionally biased region" description="Low complexity" evidence="9">
    <location>
        <begin position="975"/>
        <end position="986"/>
    </location>
</feature>
<evidence type="ECO:0000259" key="10">
    <source>
        <dbReference type="PROSITE" id="PS50057"/>
    </source>
</evidence>
<dbReference type="InterPro" id="IPR001609">
    <property type="entry name" value="Myosin_head_motor_dom-like"/>
</dbReference>
<dbReference type="PROSITE" id="PS51016">
    <property type="entry name" value="MYTH4"/>
    <property type="match status" value="2"/>
</dbReference>
<accession>A0A8J2P9T8</accession>
<evidence type="ECO:0000313" key="13">
    <source>
        <dbReference type="EMBL" id="CAG7786522.1"/>
    </source>
</evidence>
<keyword evidence="14" id="KW-1185">Reference proteome</keyword>
<feature type="domain" description="Myosin motor" evidence="12">
    <location>
        <begin position="13"/>
        <end position="732"/>
    </location>
</feature>
<dbReference type="EMBL" id="CAJVCH010319317">
    <property type="protein sequence ID" value="CAG7786522.1"/>
    <property type="molecule type" value="Genomic_DNA"/>
</dbReference>
<dbReference type="InterPro" id="IPR051724">
    <property type="entry name" value="Actin_motor_Myosin"/>
</dbReference>
<dbReference type="GO" id="GO:0009887">
    <property type="term" value="P:animal organ morphogenesis"/>
    <property type="evidence" value="ECO:0007669"/>
    <property type="project" value="UniProtKB-ARBA"/>
</dbReference>
<evidence type="ECO:0000256" key="2">
    <source>
        <dbReference type="ARBA" id="ARBA00022741"/>
    </source>
</evidence>
<evidence type="ECO:0000259" key="12">
    <source>
        <dbReference type="PROSITE" id="PS51456"/>
    </source>
</evidence>
<sequence length="2389" mass="269091">MDKYKESGTRPEHGVPDMTIISDIDVEGINENLHVRYDRDDIYTYSGSILIAVNPYKELNIYGTDQVWQYHGKKLGEEQPHIFAIAEAAYVSLKRAGTDSDKSVLVNQSCVISGESGAGKTETTKFILQYLCHVTSNVSTWVEHQILEANTILEAFGNAKTVRNDNSSRFGKFMQVCFDSRWMIRGCIIQDYLLEQSRITFQSPDERNYHVFYQLTAAAKANKELAEQFHLRAAEQYQYLKQSGCIHLTGVNDSSRFDQLRLAFSVLQIPQNMCDGIFATLSAILWLGNLQFEDVDGEKCCLLEQDLSVVETVAKLLGLQVEDVKHVTLQRQINVRGNITEIPLKVQEGRENRHAMAKALYSRTFAWLINHINTCTNPGQDSSLFLGLLDIFGFENFATNSFEQLCINYTNEKLHKFFNYYVFALEQEIYRQEGIQFSHIAFTDNTVCLELIEKPPRCILKLLTEQCHMPKGSDAAYLNNLHSEFESHSCFVKGEDRRKWEKEFGIVHYAGTVTYNTEGFVDKNRDVQQDLFFHFLSNSSNEFVQQLTKYQDLLGCTLARVSGNNFSGGTPSIGTSGSAAGGSSGGIPSTTATVSRNTSKGKPTVGDAFRQQLQALVDVLQATTPWYVRCIKPNMHKLAASYDGALVLDQLKYLGMLEIIRIRREGYPIHFTAEDFVRRYKILGKYRTFKPAKEVAREILASQKLKDTEWQIGNSKIFLRLTMYEPLEEKRCAIVNKMAVRIQRLWRGFNIRKEYLQRRRAIRTIQQAYRAWKLRLSFLRKKRAAVVIQSHLRGMFAREVAQALREMRRVEEEIRRREKVEEEKRKSLLLSQEARSGSSADEMEIEKACGAAKDELNKLAEELNQINLSGGLTTSAPSSGTVAGEDNKGNMDNLFEFLTEVHAAARQSQTGDSADKAKTADAMQEIGDQMDALVCNLEDELESQSVGEESYMNRGSSVFSIDEEEDDTKPKSEDSSSIFTTTSSSTAQYPPPSPPALPPPDIPLPSIPNNSTLTPHCVGVGKSVRNHPSLPEPTCPPPPPPTSGVPTGPKFITQPIKVFKGQKKQKNGDEPIYESIKPRMFEQSNGNVNGSGKEGSPPKVVQSIVKNATTVVSTNGRRPSLTEQPLLPPPAPPPPAPAVVQQSLPPPLPQSFPTPGNKINGNAAHAPVNANGHANYNGVRVNQASRQPLVTATATLNHQNSPKTSPKLSRPSSRCSNVSNGVQSTYSWKYVGKPADGESEEKNQRRRQRVEKKLQELEEIEADGNKENAAEPYFDLIEYADQYFNHFERVQDSTIIATLTRKRKSNDMLPKYEMITFTRNSTITNSHVHLYDPDNVQVACLMFRDLNKYMKGELKPESELTAQQTIIGYGIEREELRDEIYIQLMRQCTNNPSLEYLERLWLLFCLCIVSFPPGKLLHKYVLTFIKKNLDSAQNEKLQQQMQWCWENCRNAKATCRKMPPSSVEVAAMKRLGTIVCRFFFLDGRTKAIDIHPTDTASDAMVKLAEKIGLGTLEGWAIYQSRPDLEEHVPQHHYLYDIIAAWEVHTTALKSQDSTLSRRNSAPSLGCGENRFIFKKRLFRQSREIPQDPVEVNLLYAQAVYSVVKRDQYPVAEKVALQLAGLQAQVALGDPKGSPTAPGALDYYKNVEAYLPIRISRSRPHQQWVPILAQAHRQYGAGKSELVAKVWYLSCVIQYPLYGTSMFPVVYRGYWLYGNSLVLGVNCDGICMIKEDDKFIMYEYAYAQIESVCVDPVEKLLTITLSRSLPPDTHKCFVFESALINEIGALVASYCPALGSAMNNSKLTIRRVKAVTNEDRLRLYQNILNCRRNLIDCDILRKPSDNLATNFLRNTLRRLSKHKLEKLRQEFGAGALGDGSSDGLGDCYKGFPYAYWAFSKHPLNQSLTKLPELEEQAALQIFTLILTYAGLLSNTSMGASVEEEQASLLQVILDKCWRKDNLLTELYLQLLKQTTDHPEPNSRVNQRHWAALGLLCSLLPPPNGVTRKYLFAHLKRCGADSVTEEGRYARFAEKCLQQTITNGTRRQWSPSKQEILCTINRRPITARFHLMDGKFHILHFSPNDTAKDLLVSLMSKIGLPTTAKGYAIYESGVNGWERSLIGEEKPVEVMARWEKQRAAAAYASNNGTSPAQTLQFKFVLKKHLLIEGFVDMKEPVEKELLYHQLLHSARNDRFPISDTEAAMLVALQAQVELGDYRSSSAGEFPDYCHVSAHCLPTRIAALVSHEAVARHHQSLAGTPAAQAKQAVLNLMHSWPLHRAAIFDVTQSFTSNWPRNLWLAVDQVGVHLLPQRSRHTLCSFDYESIISYSPSPTCFMLVTSADSQQPKPSKIILSTNQAYQISQLIKEYIEAVFEQPHEDSVAEQSLTENAENSCL</sequence>
<feature type="compositionally biased region" description="Pro residues" evidence="9">
    <location>
        <begin position="1030"/>
        <end position="1043"/>
    </location>
</feature>
<feature type="region of interest" description="Disordered" evidence="9">
    <location>
        <begin position="941"/>
        <end position="1175"/>
    </location>
</feature>
<feature type="region of interest" description="Disordered" evidence="9">
    <location>
        <begin position="1193"/>
        <end position="1250"/>
    </location>
</feature>
<keyword evidence="2 7" id="KW-0547">Nucleotide-binding</keyword>
<keyword evidence="6 7" id="KW-0009">Actin-binding</keyword>
<keyword evidence="4 7" id="KW-0518">Myosin</keyword>
<dbReference type="GO" id="GO:0071944">
    <property type="term" value="C:cell periphery"/>
    <property type="evidence" value="ECO:0007669"/>
    <property type="project" value="UniProtKB-ARBA"/>
</dbReference>
<dbReference type="Proteomes" id="UP000708208">
    <property type="component" value="Unassembled WGS sequence"/>
</dbReference>
<organism evidence="13 14">
    <name type="scientific">Allacma fusca</name>
    <dbReference type="NCBI Taxonomy" id="39272"/>
    <lineage>
        <taxon>Eukaryota</taxon>
        <taxon>Metazoa</taxon>
        <taxon>Ecdysozoa</taxon>
        <taxon>Arthropoda</taxon>
        <taxon>Hexapoda</taxon>
        <taxon>Collembola</taxon>
        <taxon>Symphypleona</taxon>
        <taxon>Sminthuridae</taxon>
        <taxon>Allacma</taxon>
    </lineage>
</organism>
<gene>
    <name evidence="13" type="ORF">AFUS01_LOCUS25087</name>
</gene>
<reference evidence="13" key="1">
    <citation type="submission" date="2021-06" db="EMBL/GenBank/DDBJ databases">
        <authorList>
            <person name="Hodson N. C."/>
            <person name="Mongue J. A."/>
            <person name="Jaron S. K."/>
        </authorList>
    </citation>
    <scope>NUCLEOTIDE SEQUENCE</scope>
</reference>
<dbReference type="PANTHER" id="PTHR46049">
    <property type="entry name" value="AGAP003327-PA"/>
    <property type="match status" value="1"/>
</dbReference>
<dbReference type="InterPro" id="IPR019749">
    <property type="entry name" value="Band_41_domain"/>
</dbReference>
<dbReference type="CDD" id="cd17208">
    <property type="entry name" value="FERM_F1_DdMyo7_like"/>
    <property type="match status" value="2"/>
</dbReference>
<dbReference type="Pfam" id="PF02174">
    <property type="entry name" value="IRS"/>
    <property type="match status" value="1"/>
</dbReference>
<dbReference type="InterPro" id="IPR002404">
    <property type="entry name" value="IRS_PTB"/>
</dbReference>
<name>A0A8J2P9T8_9HEXA</name>
<comment type="similarity">
    <text evidence="1 7">Belongs to the TRAFAC class myosin-kinesin ATPase superfamily. Myosin family.</text>
</comment>
<feature type="domain" description="MyTH4" evidence="11">
    <location>
        <begin position="1318"/>
        <end position="1469"/>
    </location>
</feature>
<feature type="compositionally biased region" description="Polar residues" evidence="9">
    <location>
        <begin position="1193"/>
        <end position="1227"/>
    </location>
</feature>
<evidence type="ECO:0000256" key="3">
    <source>
        <dbReference type="ARBA" id="ARBA00022840"/>
    </source>
</evidence>
<dbReference type="GO" id="GO:0005524">
    <property type="term" value="F:ATP binding"/>
    <property type="evidence" value="ECO:0007669"/>
    <property type="project" value="UniProtKB-UniRule"/>
</dbReference>
<dbReference type="InterPro" id="IPR000857">
    <property type="entry name" value="MyTH4_dom"/>
</dbReference>
<feature type="domain" description="FERM" evidence="10">
    <location>
        <begin position="1474"/>
        <end position="1797"/>
    </location>
</feature>
<dbReference type="SMART" id="SM00015">
    <property type="entry name" value="IQ"/>
    <property type="match status" value="3"/>
</dbReference>
<feature type="compositionally biased region" description="Polar residues" evidence="9">
    <location>
        <begin position="1104"/>
        <end position="1123"/>
    </location>
</feature>
<dbReference type="CDD" id="cd14473">
    <property type="entry name" value="FERM_B-lobe"/>
    <property type="match status" value="2"/>
</dbReference>
<feature type="compositionally biased region" description="Pro residues" evidence="9">
    <location>
        <begin position="1126"/>
        <end position="1137"/>
    </location>
</feature>
<dbReference type="InterPro" id="IPR000299">
    <property type="entry name" value="FERM_domain"/>
</dbReference>
<dbReference type="PROSITE" id="PS50057">
    <property type="entry name" value="FERM_3"/>
    <property type="match status" value="2"/>
</dbReference>
<evidence type="ECO:0000256" key="9">
    <source>
        <dbReference type="SAM" id="MobiDB-lite"/>
    </source>
</evidence>